<dbReference type="SUPFAM" id="SSF103473">
    <property type="entry name" value="MFS general substrate transporter"/>
    <property type="match status" value="1"/>
</dbReference>
<evidence type="ECO:0000256" key="6">
    <source>
        <dbReference type="ARBA" id="ARBA00023180"/>
    </source>
</evidence>
<protein>
    <recommendedName>
        <fullName evidence="7">UNC93-like protein MFSD11</fullName>
    </recommendedName>
    <alternativeName>
        <fullName evidence="8">Major facilitator superfamily domain-containing protein 11</fullName>
    </alternativeName>
</protein>
<dbReference type="Proteomes" id="UP001165289">
    <property type="component" value="Unassembled WGS sequence"/>
</dbReference>
<reference evidence="11 12" key="1">
    <citation type="journal article" date="2023" name="BMC Biol.">
        <title>The compact genome of the sponge Oopsacas minuta (Hexactinellida) is lacking key metazoan core genes.</title>
        <authorList>
            <person name="Santini S."/>
            <person name="Schenkelaars Q."/>
            <person name="Jourda C."/>
            <person name="Duchesne M."/>
            <person name="Belahbib H."/>
            <person name="Rocher C."/>
            <person name="Selva M."/>
            <person name="Riesgo A."/>
            <person name="Vervoort M."/>
            <person name="Leys S.P."/>
            <person name="Kodjabachian L."/>
            <person name="Le Bivic A."/>
            <person name="Borchiellini C."/>
            <person name="Claverie J.M."/>
            <person name="Renard E."/>
        </authorList>
    </citation>
    <scope>NUCLEOTIDE SEQUENCE [LARGE SCALE GENOMIC DNA]</scope>
    <source>
        <strain evidence="11">SPO-2</strain>
    </source>
</reference>
<evidence type="ECO:0000313" key="11">
    <source>
        <dbReference type="EMBL" id="KAI6654886.1"/>
    </source>
</evidence>
<proteinExistence type="inferred from homology"/>
<feature type="transmembrane region" description="Helical" evidence="10">
    <location>
        <begin position="332"/>
        <end position="352"/>
    </location>
</feature>
<evidence type="ECO:0000256" key="7">
    <source>
        <dbReference type="ARBA" id="ARBA00040302"/>
    </source>
</evidence>
<comment type="caution">
    <text evidence="11">The sequence shown here is derived from an EMBL/GenBank/DDBJ whole genome shotgun (WGS) entry which is preliminary data.</text>
</comment>
<feature type="transmembrane region" description="Helical" evidence="10">
    <location>
        <begin position="440"/>
        <end position="460"/>
    </location>
</feature>
<dbReference type="EMBL" id="JAKMXF010000221">
    <property type="protein sequence ID" value="KAI6654886.1"/>
    <property type="molecule type" value="Genomic_DNA"/>
</dbReference>
<dbReference type="Gene3D" id="1.20.1250.20">
    <property type="entry name" value="MFS general substrate transporter like domains"/>
    <property type="match status" value="1"/>
</dbReference>
<feature type="transmembrane region" description="Helical" evidence="10">
    <location>
        <begin position="304"/>
        <end position="325"/>
    </location>
</feature>
<dbReference type="PANTHER" id="PTHR23294:SF0">
    <property type="entry name" value="UNC93-LIKE PROTEIN MFSD11"/>
    <property type="match status" value="1"/>
</dbReference>
<keyword evidence="3 10" id="KW-0812">Transmembrane</keyword>
<evidence type="ECO:0000256" key="9">
    <source>
        <dbReference type="SAM" id="MobiDB-lite"/>
    </source>
</evidence>
<evidence type="ECO:0000256" key="2">
    <source>
        <dbReference type="ARBA" id="ARBA00009172"/>
    </source>
</evidence>
<feature type="transmembrane region" description="Helical" evidence="10">
    <location>
        <begin position="262"/>
        <end position="284"/>
    </location>
</feature>
<feature type="transmembrane region" description="Helical" evidence="10">
    <location>
        <begin position="57"/>
        <end position="76"/>
    </location>
</feature>
<dbReference type="Pfam" id="PF05978">
    <property type="entry name" value="UNC-93"/>
    <property type="match status" value="1"/>
</dbReference>
<feature type="region of interest" description="Disordered" evidence="9">
    <location>
        <begin position="473"/>
        <end position="497"/>
    </location>
</feature>
<dbReference type="InterPro" id="IPR051617">
    <property type="entry name" value="UNC-93-like_regulator"/>
</dbReference>
<evidence type="ECO:0000256" key="1">
    <source>
        <dbReference type="ARBA" id="ARBA00004141"/>
    </source>
</evidence>
<feature type="transmembrane region" description="Helical" evidence="10">
    <location>
        <begin position="147"/>
        <end position="168"/>
    </location>
</feature>
<dbReference type="InterPro" id="IPR010291">
    <property type="entry name" value="Ion_channel_UNC-93"/>
</dbReference>
<feature type="compositionally biased region" description="Polar residues" evidence="9">
    <location>
        <begin position="473"/>
        <end position="490"/>
    </location>
</feature>
<feature type="transmembrane region" description="Helical" evidence="10">
    <location>
        <begin position="188"/>
        <end position="207"/>
    </location>
</feature>
<evidence type="ECO:0000256" key="8">
    <source>
        <dbReference type="ARBA" id="ARBA00041910"/>
    </source>
</evidence>
<name>A0AAV7K1X0_9METZ</name>
<dbReference type="InterPro" id="IPR036259">
    <property type="entry name" value="MFS_trans_sf"/>
</dbReference>
<evidence type="ECO:0000256" key="3">
    <source>
        <dbReference type="ARBA" id="ARBA00022692"/>
    </source>
</evidence>
<dbReference type="PANTHER" id="PTHR23294">
    <property type="entry name" value="ET TRANSLATION PRODUCT-RELATED"/>
    <property type="match status" value="1"/>
</dbReference>
<dbReference type="GO" id="GO:0016020">
    <property type="term" value="C:membrane"/>
    <property type="evidence" value="ECO:0007669"/>
    <property type="project" value="UniProtKB-SubCell"/>
</dbReference>
<dbReference type="AlphaFoldDB" id="A0AAV7K1X0"/>
<keyword evidence="6" id="KW-0325">Glycoprotein</keyword>
<evidence type="ECO:0000313" key="12">
    <source>
        <dbReference type="Proteomes" id="UP001165289"/>
    </source>
</evidence>
<evidence type="ECO:0000256" key="5">
    <source>
        <dbReference type="ARBA" id="ARBA00023136"/>
    </source>
</evidence>
<organism evidence="11 12">
    <name type="scientific">Oopsacas minuta</name>
    <dbReference type="NCBI Taxonomy" id="111878"/>
    <lineage>
        <taxon>Eukaryota</taxon>
        <taxon>Metazoa</taxon>
        <taxon>Porifera</taxon>
        <taxon>Hexactinellida</taxon>
        <taxon>Hexasterophora</taxon>
        <taxon>Lyssacinosida</taxon>
        <taxon>Leucopsacidae</taxon>
        <taxon>Oopsacas</taxon>
    </lineage>
</organism>
<comment type="similarity">
    <text evidence="2">Belongs to the unc-93 family.</text>
</comment>
<evidence type="ECO:0000256" key="4">
    <source>
        <dbReference type="ARBA" id="ARBA00022989"/>
    </source>
</evidence>
<evidence type="ECO:0000256" key="10">
    <source>
        <dbReference type="SAM" id="Phobius"/>
    </source>
</evidence>
<keyword evidence="5 10" id="KW-0472">Membrane</keyword>
<accession>A0AAV7K1X0</accession>
<comment type="subcellular location">
    <subcellularLocation>
        <location evidence="1">Membrane</location>
        <topology evidence="1">Multi-pass membrane protein</topology>
    </subcellularLocation>
</comment>
<sequence length="497" mass="55064">MHSFNRNLYNVFALGVVFLLIFTAFQTTSILQVTALKNAFNSSQNSSPSMIHLEQNLGYYTLCIIYGMLAISNWLAPSIIVLLGNRLTMIISASLYTIYIATIIYPIVWTILIASFFIGLGAGTLWTAQGAYLCENSNENTSGRNSGIFWALLQASLFIGNIFVYLFLLFSSDGNNEAYTLSTTQNRVIFAVLTVFCALGTLSVLTLTKPVSNKDYVIVVNRFGRDSVHDVEANEKPMRNDVLLQMGLAFVRAIKLLCTKEIMFFCLLFAYTGLELNFFSGVYGSCIGNVKLDSFGVRYVGLNGAFIGIGEVLGGLSFMIIGHYFKGKARAFIVLFGYIVHMVTFYMIYLNLPNRSPSTDINIPHSELQKGAIGLHSNIYVALFDSFLLGLGDSCFNTQIYAFITSVYVGDTSAPAIAIYKFFQSISAMIAFFYNPLLNLNWQLLILVVSGTIGTLGYMVTEFFESRRKKVTNTQRGADSDDPNFSSIKQSDLADSD</sequence>
<feature type="transmembrane region" description="Helical" evidence="10">
    <location>
        <begin position="12"/>
        <end position="36"/>
    </location>
</feature>
<keyword evidence="12" id="KW-1185">Reference proteome</keyword>
<feature type="transmembrane region" description="Helical" evidence="10">
    <location>
        <begin position="96"/>
        <end position="126"/>
    </location>
</feature>
<gene>
    <name evidence="11" type="ORF">LOD99_2765</name>
</gene>
<keyword evidence="4 10" id="KW-1133">Transmembrane helix</keyword>